<evidence type="ECO:0000313" key="2">
    <source>
        <dbReference type="WBParaSite" id="RSKR_0000868300.1"/>
    </source>
</evidence>
<accession>A0AC35U9N8</accession>
<evidence type="ECO:0000313" key="1">
    <source>
        <dbReference type="Proteomes" id="UP000095286"/>
    </source>
</evidence>
<protein>
    <submittedName>
        <fullName evidence="2">BTB_3 domain-containing protein</fullName>
    </submittedName>
</protein>
<reference evidence="2" key="1">
    <citation type="submission" date="2016-11" db="UniProtKB">
        <authorList>
            <consortium name="WormBaseParasite"/>
        </authorList>
    </citation>
    <scope>IDENTIFICATION</scope>
    <source>
        <strain evidence="2">KR3021</strain>
    </source>
</reference>
<organism evidence="1 2">
    <name type="scientific">Rhabditophanes sp. KR3021</name>
    <dbReference type="NCBI Taxonomy" id="114890"/>
    <lineage>
        <taxon>Eukaryota</taxon>
        <taxon>Metazoa</taxon>
        <taxon>Ecdysozoa</taxon>
        <taxon>Nematoda</taxon>
        <taxon>Chromadorea</taxon>
        <taxon>Rhabditida</taxon>
        <taxon>Tylenchina</taxon>
        <taxon>Panagrolaimomorpha</taxon>
        <taxon>Strongyloidoidea</taxon>
        <taxon>Alloionematidae</taxon>
        <taxon>Rhabditophanes</taxon>
    </lineage>
</organism>
<name>A0AC35U9N8_9BILA</name>
<dbReference type="Proteomes" id="UP000095286">
    <property type="component" value="Unplaced"/>
</dbReference>
<proteinExistence type="predicted"/>
<dbReference type="WBParaSite" id="RSKR_0000868300.1">
    <property type="protein sequence ID" value="RSKR_0000868300.1"/>
    <property type="gene ID" value="RSKR_0000868300"/>
</dbReference>
<sequence>MKQACRNTRSMSLGGSLTFNQDSVPLSSEESTTQDSYRTIILSKGVYGEHIIFDINNVGFVVDASLILNKGRTMLATYFTFNNKNILDVDAIENQAEYCKLLKQMNGKVFKISADFSTACFECILSYYHHDRPLVPKEVNMKEFKEACDYFMIPFDISSINFTNLCDVLHELSNEGAKESFDKLLQDTITPIMIEKAKTGARELHLVILYDEDMVEWDPNYPPNCMQENVTITYCTALNKFFSYAENRDVAKSMLQERQLKDIRLGMEGFPIHKERVKKTHSPVSEISYHFVQRPFFHVSWEMKAGISRHVDFACPPVRSKSNPALARLEPKLPGQANPEQFDEFYN</sequence>